<evidence type="ECO:0000256" key="4">
    <source>
        <dbReference type="ARBA" id="ARBA00022679"/>
    </source>
</evidence>
<evidence type="ECO:0000256" key="6">
    <source>
        <dbReference type="ARBA" id="ARBA00023136"/>
    </source>
</evidence>
<dbReference type="PANTHER" id="PTHR37316:SF2">
    <property type="entry name" value="TEICHOIC ACID RIBITOL-PHOSPHATE POLYMERASE TARK"/>
    <property type="match status" value="1"/>
</dbReference>
<dbReference type="InterPro" id="IPR051612">
    <property type="entry name" value="Teichoic_Acid_Biosynth"/>
</dbReference>
<gene>
    <name evidence="7" type="ORF">DWZ83_05980</name>
</gene>
<dbReference type="Gene3D" id="3.40.50.12580">
    <property type="match status" value="1"/>
</dbReference>
<evidence type="ECO:0000256" key="1">
    <source>
        <dbReference type="ARBA" id="ARBA00004202"/>
    </source>
</evidence>
<dbReference type="Proteomes" id="UP000284868">
    <property type="component" value="Unassembled WGS sequence"/>
</dbReference>
<keyword evidence="5" id="KW-0777">Teichoic acid biosynthesis</keyword>
<dbReference type="Gene3D" id="3.40.50.11820">
    <property type="match status" value="1"/>
</dbReference>
<evidence type="ECO:0000313" key="7">
    <source>
        <dbReference type="EMBL" id="RHM10947.1"/>
    </source>
</evidence>
<keyword evidence="8" id="KW-1185">Reference proteome</keyword>
<organism evidence="7 8">
    <name type="scientific">Amedibacillus dolichus</name>
    <dbReference type="NCBI Taxonomy" id="31971"/>
    <lineage>
        <taxon>Bacteria</taxon>
        <taxon>Bacillati</taxon>
        <taxon>Bacillota</taxon>
        <taxon>Erysipelotrichia</taxon>
        <taxon>Erysipelotrichales</taxon>
        <taxon>Erysipelotrichaceae</taxon>
        <taxon>Amedibacillus</taxon>
    </lineage>
</organism>
<evidence type="ECO:0000256" key="5">
    <source>
        <dbReference type="ARBA" id="ARBA00022944"/>
    </source>
</evidence>
<dbReference type="OrthoDB" id="9811865at2"/>
<dbReference type="GO" id="GO:0047355">
    <property type="term" value="F:CDP-glycerol glycerophosphotransferase activity"/>
    <property type="evidence" value="ECO:0007669"/>
    <property type="project" value="InterPro"/>
</dbReference>
<dbReference type="Pfam" id="PF04464">
    <property type="entry name" value="Glyphos_transf"/>
    <property type="match status" value="1"/>
</dbReference>
<keyword evidence="3" id="KW-1003">Cell membrane</keyword>
<dbReference type="EMBL" id="QRPK01000024">
    <property type="protein sequence ID" value="RHM10947.1"/>
    <property type="molecule type" value="Genomic_DNA"/>
</dbReference>
<dbReference type="SUPFAM" id="SSF53756">
    <property type="entry name" value="UDP-Glycosyltransferase/glycogen phosphorylase"/>
    <property type="match status" value="1"/>
</dbReference>
<reference evidence="7 8" key="1">
    <citation type="submission" date="2018-08" db="EMBL/GenBank/DDBJ databases">
        <title>A genome reference for cultivated species of the human gut microbiota.</title>
        <authorList>
            <person name="Zou Y."/>
            <person name="Xue W."/>
            <person name="Luo G."/>
        </authorList>
    </citation>
    <scope>NUCLEOTIDE SEQUENCE [LARGE SCALE GENOMIC DNA]</scope>
    <source>
        <strain evidence="7 8">AF35-6BH</strain>
    </source>
</reference>
<dbReference type="AlphaFoldDB" id="A0A415PDZ9"/>
<dbReference type="InterPro" id="IPR007554">
    <property type="entry name" value="Glycerophosphate_synth"/>
</dbReference>
<evidence type="ECO:0000256" key="3">
    <source>
        <dbReference type="ARBA" id="ARBA00022475"/>
    </source>
</evidence>
<protein>
    <submittedName>
        <fullName evidence="7">CDP-glycerol--glycerophosphate glycerophosphotransferase</fullName>
    </submittedName>
</protein>
<sequence>MGLAKMVLTAMLSICNLFRFLTPIKANKITFISMTADHLKHDFLALDRCLKKRGGYDLHYNLIVFKKSLLDDFRYMLNCFRQLYEINTSKLIILNDNNFVVTKFKRKGTYVLQTWHACGAIKKFGNQLTTRQYPVKNYDVVLANSSYWTQAYSEAFGVKQEQIAITGMPRVDVLTNQAYVYHQQALFDEKYPQLKNRYKILYAPTFRGNVIDGLRYDTIDFEKLLAQLPKDTVILYKMHPLLKNISLGEQERFLNVSDEELYMLLCSCDCLVSDYSSILFDYSLLHKKAVCYASDYQDYAHTIGFNVKYKEEMPMDICESEKELLACLQTRDFDEERLRRFQQRFMEHTDGKNTERVSDLIERIMKDDR</sequence>
<proteinExistence type="inferred from homology"/>
<keyword evidence="6" id="KW-0472">Membrane</keyword>
<comment type="similarity">
    <text evidence="2">Belongs to the CDP-glycerol glycerophosphotransferase family.</text>
</comment>
<keyword evidence="4 7" id="KW-0808">Transferase</keyword>
<comment type="caution">
    <text evidence="7">The sequence shown here is derived from an EMBL/GenBank/DDBJ whole genome shotgun (WGS) entry which is preliminary data.</text>
</comment>
<dbReference type="PANTHER" id="PTHR37316">
    <property type="entry name" value="TEICHOIC ACID GLYCEROL-PHOSPHATE PRIMASE"/>
    <property type="match status" value="1"/>
</dbReference>
<dbReference type="GO" id="GO:0005886">
    <property type="term" value="C:plasma membrane"/>
    <property type="evidence" value="ECO:0007669"/>
    <property type="project" value="UniProtKB-SubCell"/>
</dbReference>
<evidence type="ECO:0000313" key="8">
    <source>
        <dbReference type="Proteomes" id="UP000284868"/>
    </source>
</evidence>
<name>A0A415PDZ9_9FIRM</name>
<comment type="subcellular location">
    <subcellularLocation>
        <location evidence="1">Cell membrane</location>
        <topology evidence="1">Peripheral membrane protein</topology>
    </subcellularLocation>
</comment>
<dbReference type="GO" id="GO:0019350">
    <property type="term" value="P:teichoic acid biosynthetic process"/>
    <property type="evidence" value="ECO:0007669"/>
    <property type="project" value="UniProtKB-KW"/>
</dbReference>
<dbReference type="RefSeq" id="WP_118365582.1">
    <property type="nucleotide sequence ID" value="NZ_QRPK01000024.1"/>
</dbReference>
<accession>A0A415PDZ9</accession>
<evidence type="ECO:0000256" key="2">
    <source>
        <dbReference type="ARBA" id="ARBA00010488"/>
    </source>
</evidence>
<dbReference type="InterPro" id="IPR043149">
    <property type="entry name" value="TagF_N"/>
</dbReference>
<dbReference type="InterPro" id="IPR043148">
    <property type="entry name" value="TagF_C"/>
</dbReference>